<comment type="caution">
    <text evidence="2">The sequence shown here is derived from an EMBL/GenBank/DDBJ whole genome shotgun (WGS) entry which is preliminary data.</text>
</comment>
<evidence type="ECO:0000259" key="1">
    <source>
        <dbReference type="Pfam" id="PF12766"/>
    </source>
</evidence>
<accession>A0A1D2JLX6</accession>
<dbReference type="GO" id="GO:0010181">
    <property type="term" value="F:FMN binding"/>
    <property type="evidence" value="ECO:0007669"/>
    <property type="project" value="InterPro"/>
</dbReference>
<feature type="domain" description="Pyridoxamine 5'-phosphate oxidase Alr4036 family FMN-binding" evidence="1">
    <location>
        <begin position="15"/>
        <end position="149"/>
    </location>
</feature>
<reference evidence="2 3" key="1">
    <citation type="submission" date="2016-06" db="EMBL/GenBank/DDBJ databases">
        <authorList>
            <person name="Kjaerup R.B."/>
            <person name="Dalgaard T.S."/>
            <person name="Juul-Madsen H.R."/>
        </authorList>
    </citation>
    <scope>NUCLEOTIDE SEQUENCE [LARGE SCALE GENOMIC DNA]</scope>
    <source>
        <strain evidence="2 3">Pb300</strain>
    </source>
</reference>
<dbReference type="SUPFAM" id="SSF50475">
    <property type="entry name" value="FMN-binding split barrel"/>
    <property type="match status" value="1"/>
</dbReference>
<dbReference type="InterPro" id="IPR024624">
    <property type="entry name" value="Pyridox_Oxase_Alr4036_FMN-bd"/>
</dbReference>
<sequence>MASQQPSQFPPPSRATWRPLFQSHISKLVSPEFSLSTVHRDSSGVIHPRVRTCIFRGFWTELRLGEAAKHQLLEDGNTSNERGINPNTYESDLLTFTTDVRMEKIAQIFSSSDGSRSGVESGGGGRVEAVFWIKDVMTQWRIKGRAFIVGGDDDDPDELKAREDIWPWVRRREDSVYEDTKRWSWDKEITAHFANLSPTMRGSFKNPPPGTPMSELPANPLLKLGQMVDDLHDPIARANFRVIVIVPEEVEKVDLNSPEEAKRVQWTLTQLKAEIDANVPSPGYKYGTWKAIDLWP</sequence>
<dbReference type="PANTHER" id="PTHR28243:SF1">
    <property type="entry name" value="PYRIDOXAMINE 5'-PHOSPHATE OXIDASE ALR4036 FAMILY FMN-BINDING DOMAIN-CONTAINING PROTEIN"/>
    <property type="match status" value="1"/>
</dbReference>
<dbReference type="PANTHER" id="PTHR28243">
    <property type="entry name" value="AGL049CP"/>
    <property type="match status" value="1"/>
</dbReference>
<name>A0A1D2JLX6_PARBR</name>
<proteinExistence type="predicted"/>
<dbReference type="AlphaFoldDB" id="A0A1D2JLX6"/>
<dbReference type="InterPro" id="IPR012349">
    <property type="entry name" value="Split_barrel_FMN-bd"/>
</dbReference>
<evidence type="ECO:0000313" key="3">
    <source>
        <dbReference type="Proteomes" id="UP000242814"/>
    </source>
</evidence>
<dbReference type="EMBL" id="LZYO01000030">
    <property type="protein sequence ID" value="ODH41909.1"/>
    <property type="molecule type" value="Genomic_DNA"/>
</dbReference>
<organism evidence="2 3">
    <name type="scientific">Paracoccidioides brasiliensis</name>
    <dbReference type="NCBI Taxonomy" id="121759"/>
    <lineage>
        <taxon>Eukaryota</taxon>
        <taxon>Fungi</taxon>
        <taxon>Dikarya</taxon>
        <taxon>Ascomycota</taxon>
        <taxon>Pezizomycotina</taxon>
        <taxon>Eurotiomycetes</taxon>
        <taxon>Eurotiomycetidae</taxon>
        <taxon>Onygenales</taxon>
        <taxon>Ajellomycetaceae</taxon>
        <taxon>Paracoccidioides</taxon>
    </lineage>
</organism>
<dbReference type="Pfam" id="PF12766">
    <property type="entry name" value="Pyridox_oxase_2"/>
    <property type="match status" value="1"/>
</dbReference>
<dbReference type="VEuPathDB" id="FungiDB:PADG_05462"/>
<protein>
    <recommendedName>
        <fullName evidence="1">Pyridoxamine 5'-phosphate oxidase Alr4036 family FMN-binding domain-containing protein</fullName>
    </recommendedName>
</protein>
<evidence type="ECO:0000313" key="2">
    <source>
        <dbReference type="EMBL" id="ODH41909.1"/>
    </source>
</evidence>
<dbReference type="Proteomes" id="UP000242814">
    <property type="component" value="Unassembled WGS sequence"/>
</dbReference>
<gene>
    <name evidence="2" type="ORF">ACO22_01273</name>
</gene>
<dbReference type="VEuPathDB" id="FungiDB:PABG_04824"/>
<dbReference type="Gene3D" id="2.30.110.10">
    <property type="entry name" value="Electron Transport, Fmn-binding Protein, Chain A"/>
    <property type="match status" value="1"/>
</dbReference>